<reference evidence="4" key="1">
    <citation type="submission" date="2022-01" db="EMBL/GenBank/DDBJ databases">
        <authorList>
            <person name="Criscuolo A."/>
        </authorList>
    </citation>
    <scope>NUCLEOTIDE SEQUENCE</scope>
    <source>
        <strain evidence="4">CIP111891</strain>
    </source>
</reference>
<dbReference type="InterPro" id="IPR011650">
    <property type="entry name" value="Peptidase_M20_dimer"/>
</dbReference>
<evidence type="ECO:0000259" key="3">
    <source>
        <dbReference type="Pfam" id="PF07687"/>
    </source>
</evidence>
<dbReference type="EMBL" id="CAKMMW010000020">
    <property type="protein sequence ID" value="CAH1221317.1"/>
    <property type="molecule type" value="Genomic_DNA"/>
</dbReference>
<dbReference type="PANTHER" id="PTHR43808">
    <property type="entry name" value="ACETYLORNITHINE DEACETYLASE"/>
    <property type="match status" value="1"/>
</dbReference>
<dbReference type="SUPFAM" id="SSF53187">
    <property type="entry name" value="Zn-dependent exopeptidases"/>
    <property type="match status" value="1"/>
</dbReference>
<dbReference type="Gene3D" id="3.30.70.360">
    <property type="match status" value="1"/>
</dbReference>
<dbReference type="EC" id="3.5.1.-" evidence="4"/>
<evidence type="ECO:0000313" key="4">
    <source>
        <dbReference type="EMBL" id="CAH1221317.1"/>
    </source>
</evidence>
<feature type="domain" description="Peptidase M20 dimerisation" evidence="3">
    <location>
        <begin position="209"/>
        <end position="320"/>
    </location>
</feature>
<proteinExistence type="predicted"/>
<accession>A0ABN8GXD6</accession>
<dbReference type="SUPFAM" id="SSF55031">
    <property type="entry name" value="Bacterial exopeptidase dimerisation domain"/>
    <property type="match status" value="1"/>
</dbReference>
<dbReference type="Pfam" id="PF07687">
    <property type="entry name" value="M20_dimer"/>
    <property type="match status" value="1"/>
</dbReference>
<evidence type="ECO:0000313" key="5">
    <source>
        <dbReference type="Proteomes" id="UP000838821"/>
    </source>
</evidence>
<gene>
    <name evidence="4" type="primary">ylmB_3</name>
    <name evidence="4" type="ORF">PAECIP111891_05156</name>
</gene>
<protein>
    <submittedName>
        <fullName evidence="4">N-formyl-4-amino-5-aminomethyl-2-methylpyrimidine deformylase</fullName>
        <ecNumber evidence="4">3.5.1.-</ecNumber>
    </submittedName>
</protein>
<dbReference type="InterPro" id="IPR002933">
    <property type="entry name" value="Peptidase_M20"/>
</dbReference>
<name>A0ABN8GXD6_9BACL</name>
<dbReference type="InterPro" id="IPR036264">
    <property type="entry name" value="Bact_exopeptidase_dim_dom"/>
</dbReference>
<keyword evidence="2 4" id="KW-0378">Hydrolase</keyword>
<keyword evidence="5" id="KW-1185">Reference proteome</keyword>
<dbReference type="Proteomes" id="UP000838821">
    <property type="component" value="Unassembled WGS sequence"/>
</dbReference>
<dbReference type="Pfam" id="PF01546">
    <property type="entry name" value="Peptidase_M20"/>
    <property type="match status" value="1"/>
</dbReference>
<dbReference type="RefSeq" id="WP_236291269.1">
    <property type="nucleotide sequence ID" value="NZ_CAKMMW010000020.1"/>
</dbReference>
<keyword evidence="1" id="KW-0479">Metal-binding</keyword>
<evidence type="ECO:0000256" key="2">
    <source>
        <dbReference type="ARBA" id="ARBA00022801"/>
    </source>
</evidence>
<dbReference type="Gene3D" id="3.40.630.10">
    <property type="entry name" value="Zn peptidases"/>
    <property type="match status" value="1"/>
</dbReference>
<organism evidence="4 5">
    <name type="scientific">Paenibacillus allorhizoplanae</name>
    <dbReference type="NCBI Taxonomy" id="2905648"/>
    <lineage>
        <taxon>Bacteria</taxon>
        <taxon>Bacillati</taxon>
        <taxon>Bacillota</taxon>
        <taxon>Bacilli</taxon>
        <taxon>Bacillales</taxon>
        <taxon>Paenibacillaceae</taxon>
        <taxon>Paenibacillus</taxon>
    </lineage>
</organism>
<dbReference type="PANTHER" id="PTHR43808:SF25">
    <property type="entry name" value="PEPTIDASE M20 DIMERISATION DOMAIN-CONTAINING PROTEIN"/>
    <property type="match status" value="1"/>
</dbReference>
<comment type="caution">
    <text evidence="4">The sequence shown here is derived from an EMBL/GenBank/DDBJ whole genome shotgun (WGS) entry which is preliminary data.</text>
</comment>
<sequence>MSKVILIDQDLENWVQNQRDNLVKMLLEMVCIPSENKPPNGNELPMQKYLENALKGLDFATELYALSDVDGLRTHQAFWGDRNYTDRPNLYASKKGTGEGRSLLFAVHADVVPGIPGKTAEDPFQPVIIGGRLYGRGANDMKGGTAAVLLAFQYLQEKGINLLGDLSFESVVDEEMGGANGTLAGRVRGNRADAAIIPEPTNLRVCASHMGGVAWRIAVRGKGGMGFGGEELRNPVYGMAHLIRAIESYQNDMQMRKSFVTPTGESQSPAVVLSMIQAGGFEPGMADGIPDTCMIEIWVECLPGESFAALESEFMGVIRTLSTQPELAGLEVDWELITRFIPGSSTETPLTTILLQQAEEEWGMPVGTYTAPFACDAFMFNCHSDTPAVILGPVGENAHAADEFVDIESLIKLAKIYITAIVEWCGVESGR</sequence>
<dbReference type="GO" id="GO:0016787">
    <property type="term" value="F:hydrolase activity"/>
    <property type="evidence" value="ECO:0007669"/>
    <property type="project" value="UniProtKB-KW"/>
</dbReference>
<dbReference type="InterPro" id="IPR050072">
    <property type="entry name" value="Peptidase_M20A"/>
</dbReference>
<evidence type="ECO:0000256" key="1">
    <source>
        <dbReference type="ARBA" id="ARBA00022723"/>
    </source>
</evidence>